<evidence type="ECO:0000313" key="1">
    <source>
        <dbReference type="EMBL" id="VDP47752.1"/>
    </source>
</evidence>
<sequence>MDRNLPYIVQKTESPDIIRDEIESTTKNIKSDRFPGRDGMKLVHIMPGGMILFHSLTFHADIDIKISVEEVPEWMPPCSHKELNEIDIATWLKEGPCLTDKVEEQVEFCSEDIVKAMFEAKVQSVLSERTI</sequence>
<dbReference type="AlphaFoldDB" id="A0A183J930"/>
<dbReference type="EMBL" id="UZAM01017595">
    <property type="protein sequence ID" value="VDP47752.1"/>
    <property type="molecule type" value="Genomic_DNA"/>
</dbReference>
<name>A0A183J930_9BILA</name>
<evidence type="ECO:0000313" key="3">
    <source>
        <dbReference type="WBParaSite" id="SBAD_0001278401-mRNA-1"/>
    </source>
</evidence>
<keyword evidence="2" id="KW-1185">Reference proteome</keyword>
<organism evidence="3">
    <name type="scientific">Soboliphyme baturini</name>
    <dbReference type="NCBI Taxonomy" id="241478"/>
    <lineage>
        <taxon>Eukaryota</taxon>
        <taxon>Metazoa</taxon>
        <taxon>Ecdysozoa</taxon>
        <taxon>Nematoda</taxon>
        <taxon>Enoplea</taxon>
        <taxon>Dorylaimia</taxon>
        <taxon>Dioctophymatida</taxon>
        <taxon>Dioctophymatoidea</taxon>
        <taxon>Soboliphymatidae</taxon>
        <taxon>Soboliphyme</taxon>
    </lineage>
</organism>
<reference evidence="3" key="1">
    <citation type="submission" date="2016-06" db="UniProtKB">
        <authorList>
            <consortium name="WormBaseParasite"/>
        </authorList>
    </citation>
    <scope>IDENTIFICATION</scope>
</reference>
<gene>
    <name evidence="1" type="ORF">SBAD_LOCUS12377</name>
</gene>
<protein>
    <submittedName>
        <fullName evidence="3">Phytanoyl-CoA dioxygenase</fullName>
    </submittedName>
</protein>
<proteinExistence type="predicted"/>
<reference evidence="1 2" key="2">
    <citation type="submission" date="2018-11" db="EMBL/GenBank/DDBJ databases">
        <authorList>
            <consortium name="Pathogen Informatics"/>
        </authorList>
    </citation>
    <scope>NUCLEOTIDE SEQUENCE [LARGE SCALE GENOMIC DNA]</scope>
</reference>
<evidence type="ECO:0000313" key="2">
    <source>
        <dbReference type="Proteomes" id="UP000270296"/>
    </source>
</evidence>
<dbReference type="WBParaSite" id="SBAD_0001278401-mRNA-1">
    <property type="protein sequence ID" value="SBAD_0001278401-mRNA-1"/>
    <property type="gene ID" value="SBAD_0001278401"/>
</dbReference>
<accession>A0A183J930</accession>
<dbReference type="Proteomes" id="UP000270296">
    <property type="component" value="Unassembled WGS sequence"/>
</dbReference>
<dbReference type="Gene3D" id="3.40.50.12760">
    <property type="match status" value="1"/>
</dbReference>